<evidence type="ECO:0000256" key="1">
    <source>
        <dbReference type="ARBA" id="ARBA00023015"/>
    </source>
</evidence>
<accession>A0AAW5BU06</accession>
<dbReference type="PANTHER" id="PTHR43537:SF49">
    <property type="entry name" value="TRANSCRIPTIONAL REGULATORY PROTEIN"/>
    <property type="match status" value="1"/>
</dbReference>
<sequence length="215" mass="24488">MIEDLKAIGKTPLSEKVYSTLVESIVKGTLPPGTKLQEQHVAKQLAVSATPVREAFRRMERDGFIESVPYCGVVVKELDYEEIMDAYACRANLELMAVREAIHKITDQQLDLLVHLSHSAASEDDFMKTSENSSRFHQTIYQAADNKVLIRLMDSLSTVILRDMKYSAMDPKREQEILSEHQRIVQAFLDCDEDKAVRAMSVHLDNGLAYMKKRR</sequence>
<dbReference type="PANTHER" id="PTHR43537">
    <property type="entry name" value="TRANSCRIPTIONAL REGULATOR, GNTR FAMILY"/>
    <property type="match status" value="1"/>
</dbReference>
<dbReference type="Gene3D" id="1.10.10.10">
    <property type="entry name" value="Winged helix-like DNA-binding domain superfamily/Winged helix DNA-binding domain"/>
    <property type="match status" value="1"/>
</dbReference>
<keyword evidence="2" id="KW-0238">DNA-binding</keyword>
<reference evidence="6" key="2">
    <citation type="submission" date="2020-02" db="EMBL/GenBank/DDBJ databases">
        <authorList>
            <person name="Littmann E."/>
            <person name="Sorbara M."/>
        </authorList>
    </citation>
    <scope>NUCLEOTIDE SEQUENCE</scope>
    <source>
        <strain evidence="6">MSK.1.17</strain>
    </source>
</reference>
<comment type="caution">
    <text evidence="5">The sequence shown here is derived from an EMBL/GenBank/DDBJ whole genome shotgun (WGS) entry which is preliminary data.</text>
</comment>
<dbReference type="GO" id="GO:0003700">
    <property type="term" value="F:DNA-binding transcription factor activity"/>
    <property type="evidence" value="ECO:0007669"/>
    <property type="project" value="InterPro"/>
</dbReference>
<evidence type="ECO:0000313" key="7">
    <source>
        <dbReference type="Proteomes" id="UP000669239"/>
    </source>
</evidence>
<keyword evidence="3" id="KW-0804">Transcription</keyword>
<keyword evidence="1" id="KW-0805">Transcription regulation</keyword>
<dbReference type="SMART" id="SM00345">
    <property type="entry name" value="HTH_GNTR"/>
    <property type="match status" value="1"/>
</dbReference>
<dbReference type="Proteomes" id="UP000669239">
    <property type="component" value="Unassembled WGS sequence"/>
</dbReference>
<dbReference type="CDD" id="cd07377">
    <property type="entry name" value="WHTH_GntR"/>
    <property type="match status" value="1"/>
</dbReference>
<name>A0AAW5BU06_9FIRM</name>
<reference evidence="5" key="3">
    <citation type="submission" date="2022-01" db="EMBL/GenBank/DDBJ databases">
        <title>Collection of gut derived symbiotic bacterial strains cultured from healthy donors.</title>
        <authorList>
            <person name="Lin H."/>
            <person name="Kohout C."/>
            <person name="Waligurski E."/>
            <person name="Pamer E.G."/>
        </authorList>
    </citation>
    <scope>NUCLEOTIDE SEQUENCE</scope>
    <source>
        <strain evidence="5">DFI.6.55</strain>
    </source>
</reference>
<feature type="domain" description="HTH gntR-type" evidence="4">
    <location>
        <begin position="11"/>
        <end position="78"/>
    </location>
</feature>
<dbReference type="InterPro" id="IPR036388">
    <property type="entry name" value="WH-like_DNA-bd_sf"/>
</dbReference>
<keyword evidence="7" id="KW-1185">Reference proteome</keyword>
<dbReference type="Pfam" id="PF00392">
    <property type="entry name" value="GntR"/>
    <property type="match status" value="1"/>
</dbReference>
<dbReference type="PROSITE" id="PS50949">
    <property type="entry name" value="HTH_GNTR"/>
    <property type="match status" value="1"/>
</dbReference>
<dbReference type="InterPro" id="IPR036390">
    <property type="entry name" value="WH_DNA-bd_sf"/>
</dbReference>
<dbReference type="EMBL" id="JAAITT010000002">
    <property type="protein sequence ID" value="NSJ47435.1"/>
    <property type="molecule type" value="Genomic_DNA"/>
</dbReference>
<evidence type="ECO:0000256" key="3">
    <source>
        <dbReference type="ARBA" id="ARBA00023163"/>
    </source>
</evidence>
<dbReference type="GeneID" id="97204679"/>
<proteinExistence type="predicted"/>
<dbReference type="RefSeq" id="WP_117555981.1">
    <property type="nucleotide sequence ID" value="NZ_BAABZL010000001.1"/>
</dbReference>
<evidence type="ECO:0000313" key="8">
    <source>
        <dbReference type="Proteomes" id="UP001299608"/>
    </source>
</evidence>
<dbReference type="EMBL" id="JAKNGE010000025">
    <property type="protein sequence ID" value="MCG4747508.1"/>
    <property type="molecule type" value="Genomic_DNA"/>
</dbReference>
<organism evidence="5 8">
    <name type="scientific">Enterocloster aldenensis</name>
    <dbReference type="NCBI Taxonomy" id="358742"/>
    <lineage>
        <taxon>Bacteria</taxon>
        <taxon>Bacillati</taxon>
        <taxon>Bacillota</taxon>
        <taxon>Clostridia</taxon>
        <taxon>Lachnospirales</taxon>
        <taxon>Lachnospiraceae</taxon>
        <taxon>Enterocloster</taxon>
    </lineage>
</organism>
<dbReference type="SUPFAM" id="SSF46785">
    <property type="entry name" value="Winged helix' DNA-binding domain"/>
    <property type="match status" value="1"/>
</dbReference>
<reference evidence="6 7" key="1">
    <citation type="journal article" date="2020" name="Cell Host Microbe">
        <title>Functional and Genomic Variation between Human-Derived Isolates of Lachnospiraceae Reveals Inter- and Intra-Species Diversity.</title>
        <authorList>
            <person name="Sorbara M.T."/>
            <person name="Littmann E.R."/>
            <person name="Fontana E."/>
            <person name="Moody T.U."/>
            <person name="Kohout C.E."/>
            <person name="Gjonbalaj M."/>
            <person name="Eaton V."/>
            <person name="Seok R."/>
            <person name="Leiner I.M."/>
            <person name="Pamer E.G."/>
        </authorList>
    </citation>
    <scope>NUCLEOTIDE SEQUENCE [LARGE SCALE GENOMIC DNA]</scope>
    <source>
        <strain evidence="6 7">MSK.1.17</strain>
    </source>
</reference>
<evidence type="ECO:0000313" key="6">
    <source>
        <dbReference type="EMBL" id="NSJ47435.1"/>
    </source>
</evidence>
<dbReference type="InterPro" id="IPR000524">
    <property type="entry name" value="Tscrpt_reg_HTH_GntR"/>
</dbReference>
<evidence type="ECO:0000259" key="4">
    <source>
        <dbReference type="PROSITE" id="PS50949"/>
    </source>
</evidence>
<dbReference type="GO" id="GO:0003677">
    <property type="term" value="F:DNA binding"/>
    <property type="evidence" value="ECO:0007669"/>
    <property type="project" value="UniProtKB-KW"/>
</dbReference>
<evidence type="ECO:0000256" key="2">
    <source>
        <dbReference type="ARBA" id="ARBA00023125"/>
    </source>
</evidence>
<dbReference type="Gene3D" id="1.20.120.530">
    <property type="entry name" value="GntR ligand-binding domain-like"/>
    <property type="match status" value="1"/>
</dbReference>
<dbReference type="InterPro" id="IPR008920">
    <property type="entry name" value="TF_FadR/GntR_C"/>
</dbReference>
<dbReference type="SUPFAM" id="SSF48008">
    <property type="entry name" value="GntR ligand-binding domain-like"/>
    <property type="match status" value="1"/>
</dbReference>
<dbReference type="SMART" id="SM00895">
    <property type="entry name" value="FCD"/>
    <property type="match status" value="1"/>
</dbReference>
<dbReference type="Proteomes" id="UP001299608">
    <property type="component" value="Unassembled WGS sequence"/>
</dbReference>
<dbReference type="AlphaFoldDB" id="A0AAW5BU06"/>
<evidence type="ECO:0000313" key="5">
    <source>
        <dbReference type="EMBL" id="MCG4747508.1"/>
    </source>
</evidence>
<gene>
    <name evidence="6" type="ORF">G5B36_01780</name>
    <name evidence="5" type="ORF">L0N08_18940</name>
</gene>
<dbReference type="InterPro" id="IPR011711">
    <property type="entry name" value="GntR_C"/>
</dbReference>
<dbReference type="Pfam" id="PF07729">
    <property type="entry name" value="FCD"/>
    <property type="match status" value="1"/>
</dbReference>
<protein>
    <submittedName>
        <fullName evidence="5">GntR family transcriptional regulator</fullName>
    </submittedName>
</protein>